<protein>
    <submittedName>
        <fullName evidence="1">Uncharacterized protein</fullName>
    </submittedName>
</protein>
<proteinExistence type="predicted"/>
<comment type="caution">
    <text evidence="1">The sequence shown here is derived from an EMBL/GenBank/DDBJ whole genome shotgun (WGS) entry which is preliminary data.</text>
</comment>
<dbReference type="Proteomes" id="UP001163324">
    <property type="component" value="Chromosome 1"/>
</dbReference>
<organism evidence="1 2">
    <name type="scientific">Trichothecium roseum</name>
    <dbReference type="NCBI Taxonomy" id="47278"/>
    <lineage>
        <taxon>Eukaryota</taxon>
        <taxon>Fungi</taxon>
        <taxon>Dikarya</taxon>
        <taxon>Ascomycota</taxon>
        <taxon>Pezizomycotina</taxon>
        <taxon>Sordariomycetes</taxon>
        <taxon>Hypocreomycetidae</taxon>
        <taxon>Hypocreales</taxon>
        <taxon>Hypocreales incertae sedis</taxon>
        <taxon>Trichothecium</taxon>
    </lineage>
</organism>
<evidence type="ECO:0000313" key="2">
    <source>
        <dbReference type="Proteomes" id="UP001163324"/>
    </source>
</evidence>
<gene>
    <name evidence="1" type="ORF">N3K66_000072</name>
</gene>
<sequence length="195" mass="22204">MSAQYQQVNDLADQRKYLPRQQRRRIQHYTNKAGTSFNRSEHTPIVWQEDEDALTQPGVGFVGGPDGQPPSQHGKYDRQGYRERMVEEIGQAAYYGDGPEEACYPETQTHGVAASVGQSDGYSCRPNSEASYAGYQQQYDSQSSQGQQDNGSHARKVYATHQSPDGRTYYYIDGLWWYYHDGQSYGYNGDPRCRD</sequence>
<accession>A0ACC0VCP7</accession>
<reference evidence="1" key="1">
    <citation type="submission" date="2022-10" db="EMBL/GenBank/DDBJ databases">
        <title>Complete Genome of Trichothecium roseum strain YXFP-22015, a Plant Pathogen Isolated from Citrus.</title>
        <authorList>
            <person name="Wang Y."/>
            <person name="Zhu L."/>
        </authorList>
    </citation>
    <scope>NUCLEOTIDE SEQUENCE</scope>
    <source>
        <strain evidence="1">YXFP-22015</strain>
    </source>
</reference>
<dbReference type="EMBL" id="CM047940">
    <property type="protein sequence ID" value="KAI9903543.1"/>
    <property type="molecule type" value="Genomic_DNA"/>
</dbReference>
<name>A0ACC0VCP7_9HYPO</name>
<evidence type="ECO:0000313" key="1">
    <source>
        <dbReference type="EMBL" id="KAI9903543.1"/>
    </source>
</evidence>
<keyword evidence="2" id="KW-1185">Reference proteome</keyword>